<evidence type="ECO:0000256" key="5">
    <source>
        <dbReference type="ARBA" id="ARBA00023136"/>
    </source>
</evidence>
<feature type="transmembrane region" description="Helical" evidence="6">
    <location>
        <begin position="175"/>
        <end position="198"/>
    </location>
</feature>
<accession>A0A1U9YZH1</accession>
<keyword evidence="5 6" id="KW-0472">Membrane</keyword>
<reference evidence="8 9" key="1">
    <citation type="submission" date="2017-03" db="EMBL/GenBank/DDBJ databases">
        <title>Foreign affairs: Plasmid Transfer between Roseobacters and Rhizobia.</title>
        <authorList>
            <person name="Bartling P."/>
            <person name="Bunk B."/>
            <person name="Overmann J."/>
            <person name="Brinkmann H."/>
            <person name="Petersen J."/>
        </authorList>
    </citation>
    <scope>NUCLEOTIDE SEQUENCE [LARGE SCALE GENOMIC DNA]</scope>
    <source>
        <strain evidence="8 9">MACL11</strain>
    </source>
</reference>
<proteinExistence type="predicted"/>
<feature type="transmembrane region" description="Helical" evidence="6">
    <location>
        <begin position="12"/>
        <end position="38"/>
    </location>
</feature>
<dbReference type="PANTHER" id="PTHR42709:SF6">
    <property type="entry name" value="UNDECAPRENYL PHOSPHATE TRANSPORTER A"/>
    <property type="match status" value="1"/>
</dbReference>
<dbReference type="PANTHER" id="PTHR42709">
    <property type="entry name" value="ALKALINE PHOSPHATASE LIKE PROTEIN"/>
    <property type="match status" value="1"/>
</dbReference>
<keyword evidence="4 6" id="KW-1133">Transmembrane helix</keyword>
<evidence type="ECO:0000256" key="4">
    <source>
        <dbReference type="ARBA" id="ARBA00022989"/>
    </source>
</evidence>
<evidence type="ECO:0000313" key="9">
    <source>
        <dbReference type="Proteomes" id="UP000191135"/>
    </source>
</evidence>
<dbReference type="InterPro" id="IPR032816">
    <property type="entry name" value="VTT_dom"/>
</dbReference>
<sequence>MNEQFLALVPVYGIPVMALIVFLACLGIPMPAAVIMLFGGSLAASGDLPMLPTILACLAAASTSDQIGYWVGRKGGAKYLARFASRGPKRQRLVDRAQDYLERRGVFAIFFTRWLLAQISPYINPVAGAAGMRWRAFTIAAICGQTVWVSTYNLLGFMFSRNIIAVAHVAGNATGFLAAGVISLALFWYITRVLHFSLKKRRRKRYLKPRGRRSRN</sequence>
<dbReference type="eggNOG" id="COG0586">
    <property type="taxonomic scope" value="Bacteria"/>
</dbReference>
<keyword evidence="9" id="KW-1185">Reference proteome</keyword>
<dbReference type="OrthoDB" id="9801622at2"/>
<evidence type="ECO:0000256" key="1">
    <source>
        <dbReference type="ARBA" id="ARBA00004651"/>
    </source>
</evidence>
<keyword evidence="3 6" id="KW-0812">Transmembrane</keyword>
<feature type="domain" description="VTT" evidence="7">
    <location>
        <begin position="31"/>
        <end position="156"/>
    </location>
</feature>
<evidence type="ECO:0000256" key="3">
    <source>
        <dbReference type="ARBA" id="ARBA00022692"/>
    </source>
</evidence>
<comment type="subcellular location">
    <subcellularLocation>
        <location evidence="1">Cell membrane</location>
        <topology evidence="1">Multi-pass membrane protein</topology>
    </subcellularLocation>
</comment>
<dbReference type="InterPro" id="IPR051311">
    <property type="entry name" value="DedA_domain"/>
</dbReference>
<protein>
    <submittedName>
        <fullName evidence="8">Inner membrane protein YabI</fullName>
    </submittedName>
</protein>
<dbReference type="GO" id="GO:0005886">
    <property type="term" value="C:plasma membrane"/>
    <property type="evidence" value="ECO:0007669"/>
    <property type="project" value="UniProtKB-SubCell"/>
</dbReference>
<dbReference type="RefSeq" id="WP_018065112.1">
    <property type="nucleotide sequence ID" value="NZ_AQWH01000010.1"/>
</dbReference>
<evidence type="ECO:0000256" key="2">
    <source>
        <dbReference type="ARBA" id="ARBA00022475"/>
    </source>
</evidence>
<feature type="transmembrane region" description="Helical" evidence="6">
    <location>
        <begin position="50"/>
        <end position="71"/>
    </location>
</feature>
<dbReference type="EMBL" id="CP020330">
    <property type="protein sequence ID" value="AQZ50856.1"/>
    <property type="molecule type" value="Genomic_DNA"/>
</dbReference>
<keyword evidence="2" id="KW-1003">Cell membrane</keyword>
<evidence type="ECO:0000313" key="8">
    <source>
        <dbReference type="EMBL" id="AQZ50856.1"/>
    </source>
</evidence>
<name>A0A1U9YZH1_9HYPH</name>
<dbReference type="AlphaFoldDB" id="A0A1U9YZH1"/>
<gene>
    <name evidence="8" type="primary">yabI</name>
    <name evidence="8" type="ORF">Mame_01497</name>
</gene>
<organism evidence="8 9">
    <name type="scientific">Martelella mediterranea DSM 17316</name>
    <dbReference type="NCBI Taxonomy" id="1122214"/>
    <lineage>
        <taxon>Bacteria</taxon>
        <taxon>Pseudomonadati</taxon>
        <taxon>Pseudomonadota</taxon>
        <taxon>Alphaproteobacteria</taxon>
        <taxon>Hyphomicrobiales</taxon>
        <taxon>Aurantimonadaceae</taxon>
        <taxon>Martelella</taxon>
    </lineage>
</organism>
<feature type="transmembrane region" description="Helical" evidence="6">
    <location>
        <begin position="136"/>
        <end position="155"/>
    </location>
</feature>
<dbReference type="Proteomes" id="UP000191135">
    <property type="component" value="Chromosome"/>
</dbReference>
<evidence type="ECO:0000256" key="6">
    <source>
        <dbReference type="SAM" id="Phobius"/>
    </source>
</evidence>
<dbReference type="KEGG" id="mmed:Mame_01497"/>
<dbReference type="STRING" id="1122214.Mame_01497"/>
<dbReference type="Pfam" id="PF09335">
    <property type="entry name" value="VTT_dom"/>
    <property type="match status" value="1"/>
</dbReference>
<evidence type="ECO:0000259" key="7">
    <source>
        <dbReference type="Pfam" id="PF09335"/>
    </source>
</evidence>